<dbReference type="RefSeq" id="WP_289608104.1">
    <property type="nucleotide sequence ID" value="NZ_JAUDCG010000037.1"/>
</dbReference>
<gene>
    <name evidence="1" type="ORF">QUV96_08415</name>
</gene>
<keyword evidence="2" id="KW-1185">Reference proteome</keyword>
<proteinExistence type="predicted"/>
<dbReference type="EMBL" id="JAUDCG010000037">
    <property type="protein sequence ID" value="MDM8157659.1"/>
    <property type="molecule type" value="Genomic_DNA"/>
</dbReference>
<reference evidence="1 2" key="3">
    <citation type="submission" date="2023-06" db="EMBL/GenBank/DDBJ databases">
        <authorList>
            <person name="Zeman M."/>
            <person name="Kubasova T."/>
            <person name="Jahodarova E."/>
            <person name="Nykrynova M."/>
            <person name="Rychlik I."/>
        </authorList>
    </citation>
    <scope>NUCLEOTIDE SEQUENCE [LARGE SCALE GENOMIC DNA]</scope>
    <source>
        <strain evidence="1 2">ET39</strain>
    </source>
</reference>
<accession>A0ABT7UDI5</accession>
<reference evidence="2" key="1">
    <citation type="submission" date="2023-06" db="EMBL/GenBank/DDBJ databases">
        <title>Identification and characterization of horizontal gene transfer across gut microbiota members of farm animals based on homology search.</title>
        <authorList>
            <person name="Zeman M."/>
            <person name="Kubasova T."/>
            <person name="Jahodarova E."/>
            <person name="Nykrynova M."/>
            <person name="Rychlik I."/>
        </authorList>
    </citation>
    <scope>NUCLEOTIDE SEQUENCE [LARGE SCALE GENOMIC DNA]</scope>
    <source>
        <strain evidence="2">ET39</strain>
    </source>
</reference>
<dbReference type="Proteomes" id="UP001529340">
    <property type="component" value="Unassembled WGS sequence"/>
</dbReference>
<reference evidence="1 2" key="2">
    <citation type="submission" date="2023-06" db="EMBL/GenBank/DDBJ databases">
        <title>Identification and characterization of horizontal gene transfer across gut microbiota members of farm animals based on homology search.</title>
        <authorList>
            <person name="Schwarzerova J."/>
            <person name="Nykrynova M."/>
            <person name="Jureckova K."/>
            <person name="Cejkova D."/>
            <person name="Rychlik I."/>
        </authorList>
    </citation>
    <scope>NUCLEOTIDE SEQUENCE [LARGE SCALE GENOMIC DNA]</scope>
    <source>
        <strain evidence="1 2">ET39</strain>
    </source>
</reference>
<evidence type="ECO:0000313" key="2">
    <source>
        <dbReference type="Proteomes" id="UP001529340"/>
    </source>
</evidence>
<sequence>MELIAVIITLVVLLLLAVSFVRSLKRKRAAVRSGKKTTGSAFFELFLEVVCSLLDPFH</sequence>
<evidence type="ECO:0000313" key="1">
    <source>
        <dbReference type="EMBL" id="MDM8157659.1"/>
    </source>
</evidence>
<comment type="caution">
    <text evidence="1">The sequence shown here is derived from an EMBL/GenBank/DDBJ whole genome shotgun (WGS) entry which is preliminary data.</text>
</comment>
<protein>
    <submittedName>
        <fullName evidence="1">Uncharacterized protein</fullName>
    </submittedName>
</protein>
<name>A0ABT7UDI5_9FIRM</name>
<organism evidence="1 2">
    <name type="scientific">Amedibacillus dolichus</name>
    <dbReference type="NCBI Taxonomy" id="31971"/>
    <lineage>
        <taxon>Bacteria</taxon>
        <taxon>Bacillati</taxon>
        <taxon>Bacillota</taxon>
        <taxon>Erysipelotrichia</taxon>
        <taxon>Erysipelotrichales</taxon>
        <taxon>Erysipelotrichaceae</taxon>
        <taxon>Amedibacillus</taxon>
    </lineage>
</organism>